<evidence type="ECO:0000313" key="3">
    <source>
        <dbReference type="EMBL" id="MYV04299.1"/>
    </source>
</evidence>
<organism evidence="3 4">
    <name type="scientific">Furfurilactobacillus rossiae</name>
    <dbReference type="NCBI Taxonomy" id="231049"/>
    <lineage>
        <taxon>Bacteria</taxon>
        <taxon>Bacillati</taxon>
        <taxon>Bacillota</taxon>
        <taxon>Bacilli</taxon>
        <taxon>Lactobacillales</taxon>
        <taxon>Lactobacillaceae</taxon>
        <taxon>Furfurilactobacillus</taxon>
    </lineage>
</organism>
<evidence type="ECO:0000259" key="2">
    <source>
        <dbReference type="Pfam" id="PF13240"/>
    </source>
</evidence>
<feature type="transmembrane region" description="Helical" evidence="1">
    <location>
        <begin position="126"/>
        <end position="147"/>
    </location>
</feature>
<dbReference type="EMBL" id="WEZT01000001">
    <property type="protein sequence ID" value="MYV04299.1"/>
    <property type="molecule type" value="Genomic_DNA"/>
</dbReference>
<comment type="caution">
    <text evidence="3">The sequence shown here is derived from an EMBL/GenBank/DDBJ whole genome shotgun (WGS) entry which is preliminary data.</text>
</comment>
<evidence type="ECO:0000256" key="1">
    <source>
        <dbReference type="SAM" id="Phobius"/>
    </source>
</evidence>
<feature type="transmembrane region" description="Helical" evidence="1">
    <location>
        <begin position="167"/>
        <end position="187"/>
    </location>
</feature>
<keyword evidence="1" id="KW-0472">Membrane</keyword>
<feature type="transmembrane region" description="Helical" evidence="1">
    <location>
        <begin position="199"/>
        <end position="221"/>
    </location>
</feature>
<dbReference type="InterPro" id="IPR038587">
    <property type="entry name" value="Ribosomal_eL40_sf"/>
</dbReference>
<reference evidence="3 4" key="1">
    <citation type="journal article" date="2019" name="Appl. Environ. Microbiol.">
        <title>Genetic determinants of hydroxycinnamic acid metabolism in heterofermentative lactobacilli.</title>
        <authorList>
            <person name="Gaur G."/>
            <person name="Oh J.H."/>
            <person name="Filannino P."/>
            <person name="Gobbetti M."/>
            <person name="van Pijkeren J.P."/>
            <person name="Ganzle M.G."/>
        </authorList>
    </citation>
    <scope>NUCLEOTIDE SEQUENCE [LARGE SCALE GENOMIC DNA]</scope>
    <source>
        <strain evidence="3 4">FUA3583</strain>
    </source>
</reference>
<dbReference type="Proteomes" id="UP000480570">
    <property type="component" value="Unassembled WGS sequence"/>
</dbReference>
<protein>
    <submittedName>
        <fullName evidence="3">Zinc-ribbon domain-containing protein</fullName>
    </submittedName>
</protein>
<evidence type="ECO:0000313" key="4">
    <source>
        <dbReference type="Proteomes" id="UP000480570"/>
    </source>
</evidence>
<dbReference type="InterPro" id="IPR026870">
    <property type="entry name" value="Zinc_ribbon_dom"/>
</dbReference>
<dbReference type="RefSeq" id="WP_161000677.1">
    <property type="nucleotide sequence ID" value="NZ_CP185253.1"/>
</dbReference>
<keyword evidence="1" id="KW-1133">Transmembrane helix</keyword>
<keyword evidence="1" id="KW-0812">Transmembrane</keyword>
<proteinExistence type="predicted"/>
<dbReference type="Pfam" id="PF13240">
    <property type="entry name" value="Zn_Ribbon_1"/>
    <property type="match status" value="1"/>
</dbReference>
<dbReference type="AlphaFoldDB" id="A0A7C9IP86"/>
<sequence>MKYCPNCGAELAPDDKFCTKCGYTIPEAKQAGTQTTARTNATQVTQSSQESATVTAVQNYATNYFSWFATALRHPFKTDTEAPKYFGLISFLAIIILNGLSFNEITERLQKLAPKDVLNEIGIHDTTVSFWMSFILIGLAFYAAYLGVSYCFSHFASHNFDVTFLDYLNRVGQYTAIIVILAIIQFVDSFMVTLTNGVTFYFLVWALQCVILLAGCILSIAPQQGAQPALDPAYSTILAMVIIDVLVFIVVDISAQALIANIMHQIQQLTSNSLF</sequence>
<dbReference type="Gene3D" id="4.10.1060.50">
    <property type="match status" value="1"/>
</dbReference>
<feature type="transmembrane region" description="Helical" evidence="1">
    <location>
        <begin position="85"/>
        <end position="105"/>
    </location>
</feature>
<name>A0A7C9IP86_9LACO</name>
<gene>
    <name evidence="3" type="ORF">GB992_00020</name>
</gene>
<feature type="transmembrane region" description="Helical" evidence="1">
    <location>
        <begin position="233"/>
        <end position="255"/>
    </location>
</feature>
<accession>A0A7C9IP86</accession>
<feature type="domain" description="Zinc-ribbon" evidence="2">
    <location>
        <begin position="3"/>
        <end position="24"/>
    </location>
</feature>